<dbReference type="RefSeq" id="WP_375520956.1">
    <property type="nucleotide sequence ID" value="NZ_JBHIRY010000015.1"/>
</dbReference>
<evidence type="ECO:0000313" key="8">
    <source>
        <dbReference type="Proteomes" id="UP001580430"/>
    </source>
</evidence>
<sequence>MDFNLHIDRTRSNSYKWDNRAAVFGTEDVLPMWVADMDFQAPPAVIRAVRERVEHGVFGYTYPSPSYYESIINWMQNRHNWKIEKEWIQFCPGVVPALSLIVEMFTEPEDQVMIQTPVYPPFHSVVKNHGRELVCSPLLEQDGYYSMDFEDMESKMADGKVKLLILCSPHNPVGRVWTKQELQQLADLCAKWNVLVVSDEIHADLVFEAGSHTPFASLSEGAAQRSIICTAPSKTFNIAGLHTANLVIPNKELRAKFSKALEIHAMGSATPLGLAAAEAAYREGAEWLDALLDHVRGNMDYVCDFCEGHLPEVKVWRPEGTYLLWLDFRALGLKGKELSSFLIEEAKLGLNSGDSFGTDGDGFMRMNLGCTRATVEEAMRRLEAAVSKRLHSIDEK</sequence>
<dbReference type="Gene3D" id="3.90.1150.10">
    <property type="entry name" value="Aspartate Aminotransferase, domain 1"/>
    <property type="match status" value="1"/>
</dbReference>
<dbReference type="GO" id="GO:0047804">
    <property type="term" value="F:cysteine-S-conjugate beta-lyase activity"/>
    <property type="evidence" value="ECO:0007669"/>
    <property type="project" value="UniProtKB-EC"/>
</dbReference>
<dbReference type="InterPro" id="IPR027619">
    <property type="entry name" value="C-S_lyase_PatB-like"/>
</dbReference>
<evidence type="ECO:0000256" key="4">
    <source>
        <dbReference type="ARBA" id="ARBA00023239"/>
    </source>
</evidence>
<reference evidence="7 8" key="1">
    <citation type="submission" date="2024-09" db="EMBL/GenBank/DDBJ databases">
        <title>Paenibacillus zeirhizospherea sp. nov., isolated from surface of the maize (Zea mays) roots in a horticulture field, Hungary.</title>
        <authorList>
            <person name="Marton D."/>
            <person name="Farkas M."/>
            <person name="Bedics A."/>
            <person name="Toth E."/>
            <person name="Tancsics A."/>
            <person name="Boka K."/>
            <person name="Marati G."/>
            <person name="Kriszt B."/>
            <person name="Cserhati M."/>
        </authorList>
    </citation>
    <scope>NUCLEOTIDE SEQUENCE [LARGE SCALE GENOMIC DNA]</scope>
    <source>
        <strain evidence="7 8">JCM 18446</strain>
    </source>
</reference>
<comment type="caution">
    <text evidence="7">The sequence shown here is derived from an EMBL/GenBank/DDBJ whole genome shotgun (WGS) entry which is preliminary data.</text>
</comment>
<comment type="cofactor">
    <cofactor evidence="1">
        <name>pyridoxal 5'-phosphate</name>
        <dbReference type="ChEBI" id="CHEBI:597326"/>
    </cofactor>
</comment>
<dbReference type="EC" id="4.4.1.13" evidence="2"/>
<proteinExistence type="inferred from homology"/>
<evidence type="ECO:0000313" key="7">
    <source>
        <dbReference type="EMBL" id="MFB5761832.1"/>
    </source>
</evidence>
<dbReference type="Pfam" id="PF00155">
    <property type="entry name" value="Aminotran_1_2"/>
    <property type="match status" value="1"/>
</dbReference>
<dbReference type="InterPro" id="IPR015424">
    <property type="entry name" value="PyrdxlP-dep_Trfase"/>
</dbReference>
<organism evidence="7 8">
    <name type="scientific">Paenibacillus medicaginis</name>
    <dbReference type="NCBI Taxonomy" id="1470560"/>
    <lineage>
        <taxon>Bacteria</taxon>
        <taxon>Bacillati</taxon>
        <taxon>Bacillota</taxon>
        <taxon>Bacilli</taxon>
        <taxon>Bacillales</taxon>
        <taxon>Paenibacillaceae</taxon>
        <taxon>Paenibacillus</taxon>
    </lineage>
</organism>
<dbReference type="Proteomes" id="UP001580430">
    <property type="component" value="Unassembled WGS sequence"/>
</dbReference>
<dbReference type="SUPFAM" id="SSF53383">
    <property type="entry name" value="PLP-dependent transferases"/>
    <property type="match status" value="1"/>
</dbReference>
<evidence type="ECO:0000256" key="1">
    <source>
        <dbReference type="ARBA" id="ARBA00001933"/>
    </source>
</evidence>
<accession>A0ABV5C694</accession>
<keyword evidence="8" id="KW-1185">Reference proteome</keyword>
<evidence type="ECO:0000259" key="6">
    <source>
        <dbReference type="Pfam" id="PF00155"/>
    </source>
</evidence>
<comment type="similarity">
    <text evidence="5">Belongs to the class-II pyridoxal-phosphate-dependent aminotransferase family. MalY/PatB cystathionine beta-lyase subfamily.</text>
</comment>
<keyword evidence="3" id="KW-0663">Pyridoxal phosphate</keyword>
<dbReference type="InterPro" id="IPR015422">
    <property type="entry name" value="PyrdxlP-dep_Trfase_small"/>
</dbReference>
<dbReference type="PANTHER" id="PTHR43525:SF1">
    <property type="entry name" value="PROTEIN MALY"/>
    <property type="match status" value="1"/>
</dbReference>
<dbReference type="InterPro" id="IPR004839">
    <property type="entry name" value="Aminotransferase_I/II_large"/>
</dbReference>
<feature type="domain" description="Aminotransferase class I/classII large" evidence="6">
    <location>
        <begin position="33"/>
        <end position="382"/>
    </location>
</feature>
<dbReference type="EMBL" id="JBHIRY010000015">
    <property type="protein sequence ID" value="MFB5761832.1"/>
    <property type="molecule type" value="Genomic_DNA"/>
</dbReference>
<evidence type="ECO:0000256" key="2">
    <source>
        <dbReference type="ARBA" id="ARBA00012224"/>
    </source>
</evidence>
<evidence type="ECO:0000256" key="5">
    <source>
        <dbReference type="ARBA" id="ARBA00037974"/>
    </source>
</evidence>
<protein>
    <recommendedName>
        <fullName evidence="2">cysteine-S-conjugate beta-lyase</fullName>
        <ecNumber evidence="2">4.4.1.13</ecNumber>
    </recommendedName>
</protein>
<dbReference type="InterPro" id="IPR051798">
    <property type="entry name" value="Class-II_PLP-Dep_Aminotrans"/>
</dbReference>
<dbReference type="NCBIfam" id="TIGR04350">
    <property type="entry name" value="C_S_lyase_PatB"/>
    <property type="match status" value="1"/>
</dbReference>
<keyword evidence="4 7" id="KW-0456">Lyase</keyword>
<evidence type="ECO:0000256" key="3">
    <source>
        <dbReference type="ARBA" id="ARBA00022898"/>
    </source>
</evidence>
<name>A0ABV5C694_9BACL</name>
<dbReference type="Gene3D" id="3.40.640.10">
    <property type="entry name" value="Type I PLP-dependent aspartate aminotransferase-like (Major domain)"/>
    <property type="match status" value="1"/>
</dbReference>
<dbReference type="PANTHER" id="PTHR43525">
    <property type="entry name" value="PROTEIN MALY"/>
    <property type="match status" value="1"/>
</dbReference>
<dbReference type="InterPro" id="IPR015421">
    <property type="entry name" value="PyrdxlP-dep_Trfase_major"/>
</dbReference>
<gene>
    <name evidence="7" type="ORF">ACE5LO_15690</name>
</gene>
<dbReference type="CDD" id="cd00609">
    <property type="entry name" value="AAT_like"/>
    <property type="match status" value="1"/>
</dbReference>